<name>D3DXV3_CUPMC</name>
<dbReference type="STRING" id="266264.Rmet_6515"/>
<protein>
    <submittedName>
        <fullName evidence="2">Uncharacterized protein</fullName>
    </submittedName>
</protein>
<dbReference type="AlphaFoldDB" id="D3DXV3"/>
<feature type="transmembrane region" description="Helical" evidence="1">
    <location>
        <begin position="33"/>
        <end position="53"/>
    </location>
</feature>
<evidence type="ECO:0000313" key="3">
    <source>
        <dbReference type="Proteomes" id="UP000002429"/>
    </source>
</evidence>
<organism evidence="2 3">
    <name type="scientific">Cupriavidus metallidurans (strain ATCC 43123 / DSM 2839 / NBRC 102507 / CH34)</name>
    <name type="common">Ralstonia metallidurans</name>
    <dbReference type="NCBI Taxonomy" id="266264"/>
    <lineage>
        <taxon>Bacteria</taxon>
        <taxon>Pseudomonadati</taxon>
        <taxon>Pseudomonadota</taxon>
        <taxon>Betaproteobacteria</taxon>
        <taxon>Burkholderiales</taxon>
        <taxon>Burkholderiaceae</taxon>
        <taxon>Cupriavidus</taxon>
    </lineage>
</organism>
<reference evidence="3" key="1">
    <citation type="journal article" date="2010" name="PLoS ONE">
        <title>The complete genome sequence of Cupriavidus metallidurans strain CH34, a master survivalist in harsh and anthropogenic environments.</title>
        <authorList>
            <person name="Janssen P.J."/>
            <person name="Van Houdt R."/>
            <person name="Moors H."/>
            <person name="Monsieurs P."/>
            <person name="Morin N."/>
            <person name="Michaux A."/>
            <person name="Benotmane M.A."/>
            <person name="Leys N."/>
            <person name="Vallaeys T."/>
            <person name="Lapidus A."/>
            <person name="Monchy S."/>
            <person name="Medigue C."/>
            <person name="Taghavi S."/>
            <person name="McCorkle S."/>
            <person name="Dunn J."/>
            <person name="van der Lelie D."/>
            <person name="Mergeay M."/>
        </authorList>
    </citation>
    <scope>NUCLEOTIDE SEQUENCE [LARGE SCALE GENOMIC DNA]</scope>
    <source>
        <strain evidence="3">ATCC 43123 / DSM 2839 / NBRC 102507 / CH34</strain>
    </source>
</reference>
<proteinExistence type="predicted"/>
<dbReference type="KEGG" id="rme:Rmet_6515"/>
<dbReference type="HOGENOM" id="CLU_3047196_0_0_4"/>
<keyword evidence="1" id="KW-1133">Transmembrane helix</keyword>
<keyword evidence="1" id="KW-0472">Membrane</keyword>
<accession>D3DXV3</accession>
<gene>
    <name evidence="2" type="ordered locus">Rmet_6515</name>
</gene>
<keyword evidence="1" id="KW-0812">Transmembrane</keyword>
<dbReference type="EMBL" id="CP000352">
    <property type="protein sequence ID" value="ADC45123.1"/>
    <property type="molecule type" value="Genomic_DNA"/>
</dbReference>
<evidence type="ECO:0000313" key="2">
    <source>
        <dbReference type="EMBL" id="ADC45123.1"/>
    </source>
</evidence>
<feature type="transmembrane region" description="Helical" evidence="1">
    <location>
        <begin position="7"/>
        <end position="27"/>
    </location>
</feature>
<evidence type="ECO:0000256" key="1">
    <source>
        <dbReference type="SAM" id="Phobius"/>
    </source>
</evidence>
<sequence>MFDSARALSAAWIVGGMPVLGLLSYKLSSLHPILIIALAAWVFGLIPAMNKLFD</sequence>
<dbReference type="Proteomes" id="UP000002429">
    <property type="component" value="Chromosome"/>
</dbReference>
<keyword evidence="3" id="KW-1185">Reference proteome</keyword>